<name>A0A4R7V2K0_9PSEU</name>
<feature type="transmembrane region" description="Helical" evidence="1">
    <location>
        <begin position="84"/>
        <end position="108"/>
    </location>
</feature>
<dbReference type="Proteomes" id="UP000294927">
    <property type="component" value="Unassembled WGS sequence"/>
</dbReference>
<evidence type="ECO:0000313" key="3">
    <source>
        <dbReference type="Proteomes" id="UP000294927"/>
    </source>
</evidence>
<keyword evidence="1" id="KW-0812">Transmembrane</keyword>
<feature type="transmembrane region" description="Helical" evidence="1">
    <location>
        <begin position="120"/>
        <end position="139"/>
    </location>
</feature>
<evidence type="ECO:0000256" key="1">
    <source>
        <dbReference type="SAM" id="Phobius"/>
    </source>
</evidence>
<keyword evidence="1" id="KW-0472">Membrane</keyword>
<keyword evidence="3" id="KW-1185">Reference proteome</keyword>
<gene>
    <name evidence="2" type="ORF">CLV71_1164</name>
</gene>
<dbReference type="AlphaFoldDB" id="A0A4R7V2K0"/>
<organism evidence="2 3">
    <name type="scientific">Actinophytocola oryzae</name>
    <dbReference type="NCBI Taxonomy" id="502181"/>
    <lineage>
        <taxon>Bacteria</taxon>
        <taxon>Bacillati</taxon>
        <taxon>Actinomycetota</taxon>
        <taxon>Actinomycetes</taxon>
        <taxon>Pseudonocardiales</taxon>
        <taxon>Pseudonocardiaceae</taxon>
    </lineage>
</organism>
<proteinExistence type="predicted"/>
<comment type="caution">
    <text evidence="2">The sequence shown here is derived from an EMBL/GenBank/DDBJ whole genome shotgun (WGS) entry which is preliminary data.</text>
</comment>
<dbReference type="RefSeq" id="WP_133906986.1">
    <property type="nucleotide sequence ID" value="NZ_SOCP01000016.1"/>
</dbReference>
<dbReference type="OrthoDB" id="4337269at2"/>
<evidence type="ECO:0000313" key="2">
    <source>
        <dbReference type="EMBL" id="TDV43070.1"/>
    </source>
</evidence>
<feature type="transmembrane region" description="Helical" evidence="1">
    <location>
        <begin position="17"/>
        <end position="34"/>
    </location>
</feature>
<protein>
    <recommendedName>
        <fullName evidence="4">ABC-2 family transporter</fullName>
    </recommendedName>
</protein>
<keyword evidence="1" id="KW-1133">Transmembrane helix</keyword>
<accession>A0A4R7V2K0</accession>
<dbReference type="EMBL" id="SOCP01000016">
    <property type="protein sequence ID" value="TDV43070.1"/>
    <property type="molecule type" value="Genomic_DNA"/>
</dbReference>
<reference evidence="2 3" key="1">
    <citation type="submission" date="2019-03" db="EMBL/GenBank/DDBJ databases">
        <title>Genomic Encyclopedia of Archaeal and Bacterial Type Strains, Phase II (KMG-II): from individual species to whole genera.</title>
        <authorList>
            <person name="Goeker M."/>
        </authorList>
    </citation>
    <scope>NUCLEOTIDE SEQUENCE [LARGE SCALE GENOMIC DNA]</scope>
    <source>
        <strain evidence="2 3">DSM 45499</strain>
    </source>
</reference>
<feature type="transmembrane region" description="Helical" evidence="1">
    <location>
        <begin position="151"/>
        <end position="170"/>
    </location>
</feature>
<sequence length="219" mass="23037">MALFRYTLAILLHSQRYLPPTLLYCVVAMLLVHGDNAQPVAPIFGVMTVATLVLAAWLTVSLIGVEDPVQRTITAVNAGRSRSLLIATAWVVLACCAVLSALLLAVPLVFGFRDVTGLELFAGAEALLTGACVGVAIGLVTSRLMIRRPGYGLLTTLLLLLLFVLVRWIPPVNPAMTLLTRNGSVTGDTVASATGYAAVAVVLMALSVAATQLVAARRD</sequence>
<feature type="transmembrane region" description="Helical" evidence="1">
    <location>
        <begin position="190"/>
        <end position="215"/>
    </location>
</feature>
<evidence type="ECO:0008006" key="4">
    <source>
        <dbReference type="Google" id="ProtNLM"/>
    </source>
</evidence>
<feature type="transmembrane region" description="Helical" evidence="1">
    <location>
        <begin position="40"/>
        <end position="63"/>
    </location>
</feature>